<dbReference type="InterPro" id="IPR044296">
    <property type="entry name" value="HIPP46"/>
</dbReference>
<name>A0AA88RCR0_9ASTE</name>
<evidence type="ECO:0000313" key="1">
    <source>
        <dbReference type="EMBL" id="KAK2986422.1"/>
    </source>
</evidence>
<gene>
    <name evidence="1" type="ORF">RJ640_011860</name>
</gene>
<dbReference type="EMBL" id="JAVXUO010001062">
    <property type="protein sequence ID" value="KAK2986422.1"/>
    <property type="molecule type" value="Genomic_DNA"/>
</dbReference>
<proteinExistence type="predicted"/>
<dbReference type="Gene3D" id="3.30.70.100">
    <property type="match status" value="1"/>
</dbReference>
<protein>
    <recommendedName>
        <fullName evidence="3">HMA domain-containing protein</fullName>
    </recommendedName>
</protein>
<dbReference type="Proteomes" id="UP001187471">
    <property type="component" value="Unassembled WGS sequence"/>
</dbReference>
<comment type="caution">
    <text evidence="1">The sequence shown here is derived from an EMBL/GenBank/DDBJ whole genome shotgun (WGS) entry which is preliminary data.</text>
</comment>
<accession>A0AA88RCR0</accession>
<sequence length="133" mass="14483">QKVVIRVSVNDQKKSLFAGLCGLIGFQCCSDKKEARTKAMTIAVGVETAAVTGDKKDQIEVTGDRIDAVRLATLLRKKVGFAEVLSVGPEKKEDDKKPKTEDTVQAPLLHSYPCPSFCQVYQLPSQEPSCSIL</sequence>
<reference evidence="1" key="1">
    <citation type="submission" date="2022-12" db="EMBL/GenBank/DDBJ databases">
        <title>Draft genome assemblies for two species of Escallonia (Escalloniales).</title>
        <authorList>
            <person name="Chanderbali A."/>
            <person name="Dervinis C."/>
            <person name="Anghel I."/>
            <person name="Soltis D."/>
            <person name="Soltis P."/>
            <person name="Zapata F."/>
        </authorList>
    </citation>
    <scope>NUCLEOTIDE SEQUENCE</scope>
    <source>
        <strain evidence="1">UCBG92.1500</strain>
        <tissue evidence="1">Leaf</tissue>
    </source>
</reference>
<organism evidence="1 2">
    <name type="scientific">Escallonia rubra</name>
    <dbReference type="NCBI Taxonomy" id="112253"/>
    <lineage>
        <taxon>Eukaryota</taxon>
        <taxon>Viridiplantae</taxon>
        <taxon>Streptophyta</taxon>
        <taxon>Embryophyta</taxon>
        <taxon>Tracheophyta</taxon>
        <taxon>Spermatophyta</taxon>
        <taxon>Magnoliopsida</taxon>
        <taxon>eudicotyledons</taxon>
        <taxon>Gunneridae</taxon>
        <taxon>Pentapetalae</taxon>
        <taxon>asterids</taxon>
        <taxon>campanulids</taxon>
        <taxon>Escalloniales</taxon>
        <taxon>Escalloniaceae</taxon>
        <taxon>Escallonia</taxon>
    </lineage>
</organism>
<keyword evidence="2" id="KW-1185">Reference proteome</keyword>
<evidence type="ECO:0008006" key="3">
    <source>
        <dbReference type="Google" id="ProtNLM"/>
    </source>
</evidence>
<evidence type="ECO:0000313" key="2">
    <source>
        <dbReference type="Proteomes" id="UP001187471"/>
    </source>
</evidence>
<dbReference type="PANTHER" id="PTHR46371">
    <property type="entry name" value="OS04G0464100 PROTEIN"/>
    <property type="match status" value="1"/>
</dbReference>
<feature type="non-terminal residue" evidence="1">
    <location>
        <position position="133"/>
    </location>
</feature>
<dbReference type="AlphaFoldDB" id="A0AA88RCR0"/>